<keyword evidence="2" id="KW-0285">Flavoprotein</keyword>
<dbReference type="InterPro" id="IPR001155">
    <property type="entry name" value="OxRdtase_FMN_N"/>
</dbReference>
<evidence type="ECO:0000259" key="5">
    <source>
        <dbReference type="Pfam" id="PF00724"/>
    </source>
</evidence>
<organism evidence="6 7">
    <name type="scientific">Aspergillus puulaauensis</name>
    <dbReference type="NCBI Taxonomy" id="1220207"/>
    <lineage>
        <taxon>Eukaryota</taxon>
        <taxon>Fungi</taxon>
        <taxon>Dikarya</taxon>
        <taxon>Ascomycota</taxon>
        <taxon>Pezizomycotina</taxon>
        <taxon>Eurotiomycetes</taxon>
        <taxon>Eurotiomycetidae</taxon>
        <taxon>Eurotiales</taxon>
        <taxon>Aspergillaceae</taxon>
        <taxon>Aspergillus</taxon>
    </lineage>
</organism>
<evidence type="ECO:0000256" key="3">
    <source>
        <dbReference type="ARBA" id="ARBA00022643"/>
    </source>
</evidence>
<dbReference type="Pfam" id="PF00724">
    <property type="entry name" value="Oxidored_FMN"/>
    <property type="match status" value="1"/>
</dbReference>
<keyword evidence="3" id="KW-0288">FMN</keyword>
<dbReference type="InterPro" id="IPR051799">
    <property type="entry name" value="NADH_flavin_oxidoreductase"/>
</dbReference>
<sequence length="418" mass="46028">MQAAMAENLAKSGNNPNEDFYQAYTRWSDGGWGMIVTGQSTCYVHTFKCQAELFAGNVQVDINHLGNFVDPALQGDYTGPKDKHVETWKKYAESCQKHGTPTIAQVCHPGRQSLRGAGRRGLFAQTMAPSPIPLKIDNSWLDSLITTLAFPKPREMTQKDIDTVTRLFVDTARLMADSGFSGIELHAAHGYLIDQFLNPKSNTRKDAYGGSAEKRAKFLLDILKECRKVVPPNFCIGVKLNSADRDPTSFEDTLVQVALLVQTGIDFLEVSGGSYENPRMVRGDSTQKDQEKGQRTAAREAFFLEFAQETRKRHPNLVLMLTGGFRSRTGAETAIKENACDLVGMARPAAVNPGLPKLLLDESIPAEEAELVLDAVQSSWFARTFKSQILGMGAETTYYANQIHRLAKGLATFAPALS</sequence>
<dbReference type="PANTHER" id="PTHR43656:SF2">
    <property type="entry name" value="BINDING OXIDOREDUCTASE, PUTATIVE (AFU_ORTHOLOGUE AFUA_2G08260)-RELATED"/>
    <property type="match status" value="1"/>
</dbReference>
<dbReference type="SUPFAM" id="SSF51395">
    <property type="entry name" value="FMN-linked oxidoreductases"/>
    <property type="match status" value="1"/>
</dbReference>
<evidence type="ECO:0000256" key="4">
    <source>
        <dbReference type="ARBA" id="ARBA00023002"/>
    </source>
</evidence>
<protein>
    <recommendedName>
        <fullName evidence="5">NADH:flavin oxidoreductase/NADH oxidase N-terminal domain-containing protein</fullName>
    </recommendedName>
</protein>
<evidence type="ECO:0000256" key="2">
    <source>
        <dbReference type="ARBA" id="ARBA00022630"/>
    </source>
</evidence>
<evidence type="ECO:0000256" key="1">
    <source>
        <dbReference type="ARBA" id="ARBA00005979"/>
    </source>
</evidence>
<accession>A0A7R7XVX8</accession>
<keyword evidence="7" id="KW-1185">Reference proteome</keyword>
<dbReference type="GeneID" id="64977930"/>
<feature type="domain" description="NADH:flavin oxidoreductase/NADH oxidase N-terminal" evidence="5">
    <location>
        <begin position="82"/>
        <end position="357"/>
    </location>
</feature>
<dbReference type="GO" id="GO:0016491">
    <property type="term" value="F:oxidoreductase activity"/>
    <property type="evidence" value="ECO:0007669"/>
    <property type="project" value="UniProtKB-KW"/>
</dbReference>
<dbReference type="EMBL" id="AP024448">
    <property type="protein sequence ID" value="BCS27933.1"/>
    <property type="molecule type" value="Genomic_DNA"/>
</dbReference>
<gene>
    <name evidence="6" type="ORF">APUU_60981A</name>
</gene>
<proteinExistence type="inferred from homology"/>
<dbReference type="OrthoDB" id="1663137at2759"/>
<comment type="similarity">
    <text evidence="1">Belongs to the NADH:flavin oxidoreductase/NADH oxidase family.</text>
</comment>
<dbReference type="Proteomes" id="UP000654913">
    <property type="component" value="Chromosome 6"/>
</dbReference>
<dbReference type="PANTHER" id="PTHR43656">
    <property type="entry name" value="BINDING OXIDOREDUCTASE, PUTATIVE (AFU_ORTHOLOGUE AFUA_2G08260)-RELATED"/>
    <property type="match status" value="1"/>
</dbReference>
<keyword evidence="4" id="KW-0560">Oxidoreductase</keyword>
<name>A0A7R7XVX8_9EURO</name>
<dbReference type="KEGG" id="apuu:APUU_60981A"/>
<dbReference type="InterPro" id="IPR013785">
    <property type="entry name" value="Aldolase_TIM"/>
</dbReference>
<reference evidence="6" key="2">
    <citation type="submission" date="2021-02" db="EMBL/GenBank/DDBJ databases">
        <title>Aspergillus puulaauensis MK2 genome sequence.</title>
        <authorList>
            <person name="Futagami T."/>
            <person name="Mori K."/>
            <person name="Kadooka C."/>
            <person name="Tanaka T."/>
        </authorList>
    </citation>
    <scope>NUCLEOTIDE SEQUENCE</scope>
    <source>
        <strain evidence="6">MK2</strain>
    </source>
</reference>
<evidence type="ECO:0000313" key="6">
    <source>
        <dbReference type="EMBL" id="BCS27933.1"/>
    </source>
</evidence>
<reference evidence="6" key="1">
    <citation type="submission" date="2021-01" db="EMBL/GenBank/DDBJ databases">
        <authorList>
            <consortium name="Aspergillus puulaauensis MK2 genome sequencing consortium"/>
            <person name="Kazuki M."/>
            <person name="Futagami T."/>
        </authorList>
    </citation>
    <scope>NUCLEOTIDE SEQUENCE</scope>
    <source>
        <strain evidence="6">MK2</strain>
    </source>
</reference>
<evidence type="ECO:0000313" key="7">
    <source>
        <dbReference type="Proteomes" id="UP000654913"/>
    </source>
</evidence>
<dbReference type="RefSeq" id="XP_041560119.1">
    <property type="nucleotide sequence ID" value="XM_041694272.1"/>
</dbReference>
<dbReference type="Gene3D" id="3.20.20.70">
    <property type="entry name" value="Aldolase class I"/>
    <property type="match status" value="1"/>
</dbReference>
<dbReference type="AlphaFoldDB" id="A0A7R7XVX8"/>
<dbReference type="GO" id="GO:0010181">
    <property type="term" value="F:FMN binding"/>
    <property type="evidence" value="ECO:0007669"/>
    <property type="project" value="InterPro"/>
</dbReference>